<reference evidence="2" key="1">
    <citation type="submission" date="2021-01" db="EMBL/GenBank/DDBJ databases">
        <authorList>
            <person name="Corre E."/>
            <person name="Pelletier E."/>
            <person name="Niang G."/>
            <person name="Scheremetjew M."/>
            <person name="Finn R."/>
            <person name="Kale V."/>
            <person name="Holt S."/>
            <person name="Cochrane G."/>
            <person name="Meng A."/>
            <person name="Brown T."/>
            <person name="Cohen L."/>
        </authorList>
    </citation>
    <scope>NUCLEOTIDE SEQUENCE</scope>
    <source>
        <strain evidence="2">UTEX LB 2760</strain>
    </source>
</reference>
<evidence type="ECO:0000313" key="2">
    <source>
        <dbReference type="EMBL" id="CAD8395965.1"/>
    </source>
</evidence>
<sequence>MGSTRFRYGKMEMLRMRQSELVSKPDTEEFGIAYSEGAGERWDVRLLPDGRLKPEVFDEQESSVRDDLRGISKSPVMRQDFSRRGNMSPPLAENDPGRSLVPVDDTWIKSHPLIGGGLEDELEPNPVPSPGPRRDLRGLSRRAPSPPPGFSPVPNISPRASSPVEKKRIYNNRSPSLGANDAGLNAGKKRNIAKGPQSGQNFFRRKHPHLFQGGEDRSSIPAPMALPPSELQVHIAERPEKNSMLEDLMARLDASSIQDGLPKSPQIAVPGVEFSQNVRVEEPITEYATNGAGDRLGFAFDPVGDINFKNFSWPGGPAEEFGDDRSTHDQSAPSSSRAFGQWFGGQAPNPTDSGGSEAANSAQIIENEELSPSVVSFFNTVKEQAMMGSANAAPPGYGPPMPEVRDRKPAGAVYGVPPMHGEVVYEEQIIAQHLQAQPVHNAPSMGNLVAQGQAVSAEDFFRAAAAVDSTFDPSRNEIAPTHAGQENPAVQDSVNNFNQIEMMLRSGYNSSYLEPQGEQGTQQQTGDLPYPAHPITGPSQKNGGGLERWFGDLS</sequence>
<feature type="region of interest" description="Disordered" evidence="1">
    <location>
        <begin position="314"/>
        <end position="360"/>
    </location>
</feature>
<dbReference type="AlphaFoldDB" id="A0A7S0G2Q2"/>
<proteinExistence type="predicted"/>
<feature type="compositionally biased region" description="Basic and acidic residues" evidence="1">
    <location>
        <begin position="57"/>
        <end position="70"/>
    </location>
</feature>
<evidence type="ECO:0000256" key="1">
    <source>
        <dbReference type="SAM" id="MobiDB-lite"/>
    </source>
</evidence>
<feature type="region of interest" description="Disordered" evidence="1">
    <location>
        <begin position="171"/>
        <end position="190"/>
    </location>
</feature>
<feature type="compositionally biased region" description="Low complexity" evidence="1">
    <location>
        <begin position="516"/>
        <end position="526"/>
    </location>
</feature>
<accession>A0A7S0G2Q2</accession>
<feature type="region of interest" description="Disordered" evidence="1">
    <location>
        <begin position="510"/>
        <end position="554"/>
    </location>
</feature>
<gene>
    <name evidence="2" type="ORF">RMAR0315_LOCUS5952</name>
</gene>
<feature type="compositionally biased region" description="Polar residues" evidence="1">
    <location>
        <begin position="348"/>
        <end position="360"/>
    </location>
</feature>
<protein>
    <submittedName>
        <fullName evidence="2">Uncharacterized protein</fullName>
    </submittedName>
</protein>
<feature type="compositionally biased region" description="Polar residues" evidence="1">
    <location>
        <begin position="329"/>
        <end position="338"/>
    </location>
</feature>
<name>A0A7S0G2Q2_9RHOD</name>
<feature type="region of interest" description="Disordered" evidence="1">
    <location>
        <begin position="57"/>
        <end position="164"/>
    </location>
</feature>
<organism evidence="2">
    <name type="scientific">Rhodosorus marinus</name>
    <dbReference type="NCBI Taxonomy" id="101924"/>
    <lineage>
        <taxon>Eukaryota</taxon>
        <taxon>Rhodophyta</taxon>
        <taxon>Stylonematophyceae</taxon>
        <taxon>Stylonematales</taxon>
        <taxon>Stylonemataceae</taxon>
        <taxon>Rhodosorus</taxon>
    </lineage>
</organism>
<dbReference type="EMBL" id="HBEK01010772">
    <property type="protein sequence ID" value="CAD8395965.1"/>
    <property type="molecule type" value="Transcribed_RNA"/>
</dbReference>